<dbReference type="Pfam" id="PF02181">
    <property type="entry name" value="FH2"/>
    <property type="match status" value="1"/>
</dbReference>
<evidence type="ECO:0000259" key="3">
    <source>
        <dbReference type="PROSITE" id="PS51444"/>
    </source>
</evidence>
<feature type="region of interest" description="Disordered" evidence="2">
    <location>
        <begin position="514"/>
        <end position="542"/>
    </location>
</feature>
<dbReference type="PANTHER" id="PTHR46345">
    <property type="entry name" value="INVERTED FORMIN-2"/>
    <property type="match status" value="1"/>
</dbReference>
<accession>A0AAV1FXY0</accession>
<feature type="coiled-coil region" evidence="1">
    <location>
        <begin position="395"/>
        <end position="433"/>
    </location>
</feature>
<evidence type="ECO:0000256" key="2">
    <source>
        <dbReference type="SAM" id="MobiDB-lite"/>
    </source>
</evidence>
<reference evidence="4" key="1">
    <citation type="submission" date="2023-08" db="EMBL/GenBank/DDBJ databases">
        <authorList>
            <person name="Alioto T."/>
            <person name="Alioto T."/>
            <person name="Gomez Garrido J."/>
        </authorList>
    </citation>
    <scope>NUCLEOTIDE SEQUENCE</scope>
</reference>
<feature type="compositionally biased region" description="Basic and acidic residues" evidence="2">
    <location>
        <begin position="872"/>
        <end position="881"/>
    </location>
</feature>
<dbReference type="InterPro" id="IPR042201">
    <property type="entry name" value="FH2_Formin_sf"/>
</dbReference>
<feature type="compositionally biased region" description="Polar residues" evidence="2">
    <location>
        <begin position="667"/>
        <end position="684"/>
    </location>
</feature>
<feature type="compositionally biased region" description="Basic and acidic residues" evidence="2">
    <location>
        <begin position="572"/>
        <end position="597"/>
    </location>
</feature>
<dbReference type="InterPro" id="IPR015425">
    <property type="entry name" value="FH2_Formin"/>
</dbReference>
<feature type="compositionally biased region" description="Basic and acidic residues" evidence="2">
    <location>
        <begin position="606"/>
        <end position="615"/>
    </location>
</feature>
<name>A0AAV1FXY0_XYRNO</name>
<evidence type="ECO:0000313" key="4">
    <source>
        <dbReference type="EMBL" id="CAJ1065102.1"/>
    </source>
</evidence>
<dbReference type="Gene3D" id="1.20.58.2220">
    <property type="entry name" value="Formin, FH2 domain"/>
    <property type="match status" value="1"/>
</dbReference>
<dbReference type="AlphaFoldDB" id="A0AAV1FXY0"/>
<feature type="compositionally biased region" description="Polar residues" evidence="2">
    <location>
        <begin position="532"/>
        <end position="542"/>
    </location>
</feature>
<dbReference type="PROSITE" id="PS51444">
    <property type="entry name" value="FH2"/>
    <property type="match status" value="1"/>
</dbReference>
<protein>
    <submittedName>
        <fullName evidence="4">FH2 domain-containing protein 1</fullName>
    </submittedName>
</protein>
<feature type="region of interest" description="Disordered" evidence="2">
    <location>
        <begin position="572"/>
        <end position="848"/>
    </location>
</feature>
<keyword evidence="1" id="KW-0175">Coiled coil</keyword>
<sequence>MQPEGPPASPSPPPPPPPCIPAPPPPAPPPPPCVPAPPPPPPPPPPCVPAPPPPPPLPGVPPPPPPPPFPGIPPPPPPPGLPSSFHGFGNGGRRSSRMRNFNWETLPKQSVLGKHNIWTADKTDGEYELDTDRMEELFSRKQGQQQIKALNRQSLRGLPNSASGGEIVTILNSKRSMNVGIFLKQFKRPVQDMIEDIKSGSNHSFGPGKLRELCKLLPEEGEVKQLNGFKGDTSALPEADLFMLMLVKTSRYEERLNGLVLKEEFFPLMDELKEYINTLTAAGTELLESDHLHSVIRLVLKTGNYMNAGGYAGSAVGFRMASLLKLADTKANKPGMNLMHYVVMQAQKADMALLTFSDQLQHIEAAARLNKGDIEAEFRKQVQKVQKAKADTSKQEDLKAQMENFLKEAEACLEEMEADLEELQAVSDSVAEYFCEDPNKFKLEECCSIFSSFCERFRRAMQENRAREMAEVQRRQRDRLQCAAKRRSTATCSSRDKEMEGVALESILQTFLTKRVSRRRSGRPSSMHGSPLTGSPINGSLTEITSQANLPPENLKKGQLLRVQEMSKKEWNSAHELTETPKPKKTPPVHEEQKEKSVIPSEEEMVPSKKRESKDLLPPPSRTTSVSSSTRTFSATTDEDEDLHDNNEEEAQKLREASRKVLRFQKSRSSVSSGEFSLENQKSPGTKLIRQHTFDEETERYPGDPTNEDLVRFLLNPQPSSKRNLGRRHTLPSKVPKTEENEDNLLPLSPLRTPQSANKEGEPAAAESAGHNNSKQVFDFPDLSQEKSGDQDQNPPSAAKKSSPNVSVAPEEGQGEKSHIVKSVEAGDSHAQKNIENIPPRSSWIKTDNSGFFYNFFKRLGDISKPPTSKETVQKDNESSV</sequence>
<dbReference type="EMBL" id="OY660873">
    <property type="protein sequence ID" value="CAJ1065102.1"/>
    <property type="molecule type" value="Genomic_DNA"/>
</dbReference>
<feature type="region of interest" description="Disordered" evidence="2">
    <location>
        <begin position="1"/>
        <end position="97"/>
    </location>
</feature>
<evidence type="ECO:0000313" key="5">
    <source>
        <dbReference type="Proteomes" id="UP001178508"/>
    </source>
</evidence>
<dbReference type="SMART" id="SM00498">
    <property type="entry name" value="FH2"/>
    <property type="match status" value="1"/>
</dbReference>
<proteinExistence type="predicted"/>
<keyword evidence="5" id="KW-1185">Reference proteome</keyword>
<gene>
    <name evidence="4" type="ORF">XNOV1_A002173</name>
</gene>
<feature type="compositionally biased region" description="Basic and acidic residues" evidence="2">
    <location>
        <begin position="692"/>
        <end position="702"/>
    </location>
</feature>
<feature type="compositionally biased region" description="Pro residues" evidence="2">
    <location>
        <begin position="1"/>
        <end position="81"/>
    </location>
</feature>
<dbReference type="SUPFAM" id="SSF101447">
    <property type="entry name" value="Formin homology 2 domain (FH2 domain)"/>
    <property type="match status" value="1"/>
</dbReference>
<feature type="compositionally biased region" description="Basic and acidic residues" evidence="2">
    <location>
        <begin position="644"/>
        <end position="659"/>
    </location>
</feature>
<dbReference type="PANTHER" id="PTHR46345:SF7">
    <property type="entry name" value="FH2 DOMAIN CONTAINING 3-RELATED"/>
    <property type="match status" value="1"/>
</dbReference>
<feature type="region of interest" description="Disordered" evidence="2">
    <location>
        <begin position="860"/>
        <end position="881"/>
    </location>
</feature>
<evidence type="ECO:0000256" key="1">
    <source>
        <dbReference type="SAM" id="Coils"/>
    </source>
</evidence>
<feature type="compositionally biased region" description="Low complexity" evidence="2">
    <location>
        <begin position="622"/>
        <end position="636"/>
    </location>
</feature>
<feature type="domain" description="FH2" evidence="3">
    <location>
        <begin position="88"/>
        <end position="483"/>
    </location>
</feature>
<feature type="compositionally biased region" description="Polar residues" evidence="2">
    <location>
        <begin position="791"/>
        <end position="806"/>
    </location>
</feature>
<dbReference type="PRINTS" id="PR01217">
    <property type="entry name" value="PRICHEXTENSN"/>
</dbReference>
<dbReference type="Proteomes" id="UP001178508">
    <property type="component" value="Chromosome 10"/>
</dbReference>
<organism evidence="4 5">
    <name type="scientific">Xyrichtys novacula</name>
    <name type="common">Pearly razorfish</name>
    <name type="synonym">Hemipteronotus novacula</name>
    <dbReference type="NCBI Taxonomy" id="13765"/>
    <lineage>
        <taxon>Eukaryota</taxon>
        <taxon>Metazoa</taxon>
        <taxon>Chordata</taxon>
        <taxon>Craniata</taxon>
        <taxon>Vertebrata</taxon>
        <taxon>Euteleostomi</taxon>
        <taxon>Actinopterygii</taxon>
        <taxon>Neopterygii</taxon>
        <taxon>Teleostei</taxon>
        <taxon>Neoteleostei</taxon>
        <taxon>Acanthomorphata</taxon>
        <taxon>Eupercaria</taxon>
        <taxon>Labriformes</taxon>
        <taxon>Labridae</taxon>
        <taxon>Xyrichtys</taxon>
    </lineage>
</organism>